<feature type="transmembrane region" description="Helical" evidence="7">
    <location>
        <begin position="142"/>
        <end position="160"/>
    </location>
</feature>
<comment type="subcellular location">
    <subcellularLocation>
        <location evidence="1 7">Cell membrane</location>
        <topology evidence="1 7">Multi-pass membrane protein</topology>
    </subcellularLocation>
</comment>
<keyword evidence="4 7" id="KW-0812">Transmembrane</keyword>
<name>A0A4V2G688_9GAMM</name>
<dbReference type="PROSITE" id="PS51257">
    <property type="entry name" value="PROKAR_LIPOPROTEIN"/>
    <property type="match status" value="1"/>
</dbReference>
<dbReference type="InterPro" id="IPR005134">
    <property type="entry name" value="UPF0114"/>
</dbReference>
<comment type="caution">
    <text evidence="8">The sequence shown here is derived from an EMBL/GenBank/DDBJ whole genome shotgun (WGS) entry which is preliminary data.</text>
</comment>
<dbReference type="Proteomes" id="UP000292423">
    <property type="component" value="Unassembled WGS sequence"/>
</dbReference>
<dbReference type="NCBIfam" id="TIGR00645">
    <property type="entry name" value="HI0507"/>
    <property type="match status" value="1"/>
</dbReference>
<reference evidence="8 9" key="1">
    <citation type="submission" date="2019-02" db="EMBL/GenBank/DDBJ databases">
        <title>Genomic Encyclopedia of Type Strains, Phase IV (KMG-IV): sequencing the most valuable type-strain genomes for metagenomic binning, comparative biology and taxonomic classification.</title>
        <authorList>
            <person name="Goeker M."/>
        </authorList>
    </citation>
    <scope>NUCLEOTIDE SEQUENCE [LARGE SCALE GENOMIC DNA]</scope>
    <source>
        <strain evidence="8 9">DSM 105135</strain>
    </source>
</reference>
<evidence type="ECO:0000256" key="1">
    <source>
        <dbReference type="ARBA" id="ARBA00004651"/>
    </source>
</evidence>
<dbReference type="InterPro" id="IPR020761">
    <property type="entry name" value="UPF0114_bac"/>
</dbReference>
<dbReference type="EMBL" id="SHKX01000010">
    <property type="protein sequence ID" value="RZU47766.1"/>
    <property type="molecule type" value="Genomic_DNA"/>
</dbReference>
<accession>A0A4V2G688</accession>
<feature type="transmembrane region" description="Helical" evidence="7">
    <location>
        <begin position="60"/>
        <end position="81"/>
    </location>
</feature>
<dbReference type="RefSeq" id="WP_130410984.1">
    <property type="nucleotide sequence ID" value="NZ_SHKX01000010.1"/>
</dbReference>
<evidence type="ECO:0000256" key="5">
    <source>
        <dbReference type="ARBA" id="ARBA00022989"/>
    </source>
</evidence>
<proteinExistence type="inferred from homology"/>
<dbReference type="GO" id="GO:0005886">
    <property type="term" value="C:plasma membrane"/>
    <property type="evidence" value="ECO:0007669"/>
    <property type="project" value="UniProtKB-SubCell"/>
</dbReference>
<comment type="similarity">
    <text evidence="2 7">Belongs to the UPF0114 family.</text>
</comment>
<evidence type="ECO:0000256" key="6">
    <source>
        <dbReference type="ARBA" id="ARBA00023136"/>
    </source>
</evidence>
<dbReference type="Pfam" id="PF03350">
    <property type="entry name" value="UPF0114"/>
    <property type="match status" value="1"/>
</dbReference>
<keyword evidence="5 7" id="KW-1133">Transmembrane helix</keyword>
<feature type="transmembrane region" description="Helical" evidence="7">
    <location>
        <begin position="20"/>
        <end position="39"/>
    </location>
</feature>
<keyword evidence="3 7" id="KW-1003">Cell membrane</keyword>
<evidence type="ECO:0000256" key="2">
    <source>
        <dbReference type="ARBA" id="ARBA00005774"/>
    </source>
</evidence>
<dbReference type="AlphaFoldDB" id="A0A4V2G688"/>
<keyword evidence="6 7" id="KW-0472">Membrane</keyword>
<evidence type="ECO:0000313" key="8">
    <source>
        <dbReference type="EMBL" id="RZU47766.1"/>
    </source>
</evidence>
<gene>
    <name evidence="8" type="ORF">EV700_0733</name>
</gene>
<dbReference type="HAMAP" id="MF_00143">
    <property type="entry name" value="UPF0114"/>
    <property type="match status" value="1"/>
</dbReference>
<evidence type="ECO:0000256" key="3">
    <source>
        <dbReference type="ARBA" id="ARBA00022475"/>
    </source>
</evidence>
<sequence length="171" mass="18903">MSGKLETLLENVMFHSRWLLAPFYLSLIGCILILLVGLFQEIGEIFHHLMAGEGNLIIGVLNVVDVTMVANLMVIVIFSGYENFVSRLDVAHESEDKPSWMGKVTYSDLKLKLIGSIVAISAIELLKAFVNIKSTSHEEIAWLMGLHGMFLISGVLFAVMDRIANGGKESH</sequence>
<keyword evidence="9" id="KW-1185">Reference proteome</keyword>
<dbReference type="OrthoDB" id="9783569at2"/>
<evidence type="ECO:0000256" key="7">
    <source>
        <dbReference type="HAMAP-Rule" id="MF_00143"/>
    </source>
</evidence>
<evidence type="ECO:0000313" key="9">
    <source>
        <dbReference type="Proteomes" id="UP000292423"/>
    </source>
</evidence>
<dbReference type="PANTHER" id="PTHR38596:SF1">
    <property type="entry name" value="UPF0114 PROTEIN YQHA"/>
    <property type="match status" value="1"/>
</dbReference>
<dbReference type="PANTHER" id="PTHR38596">
    <property type="entry name" value="UPF0114 PROTEIN YQHA"/>
    <property type="match status" value="1"/>
</dbReference>
<organism evidence="8 9">
    <name type="scientific">Fluviicoccus keumensis</name>
    <dbReference type="NCBI Taxonomy" id="1435465"/>
    <lineage>
        <taxon>Bacteria</taxon>
        <taxon>Pseudomonadati</taxon>
        <taxon>Pseudomonadota</taxon>
        <taxon>Gammaproteobacteria</taxon>
        <taxon>Moraxellales</taxon>
        <taxon>Moraxellaceae</taxon>
        <taxon>Fluviicoccus</taxon>
    </lineage>
</organism>
<protein>
    <recommendedName>
        <fullName evidence="7">UPF0114 protein EV700_0733</fullName>
    </recommendedName>
</protein>
<feature type="transmembrane region" description="Helical" evidence="7">
    <location>
        <begin position="111"/>
        <end position="130"/>
    </location>
</feature>
<evidence type="ECO:0000256" key="4">
    <source>
        <dbReference type="ARBA" id="ARBA00022692"/>
    </source>
</evidence>